<reference evidence="1 2" key="2">
    <citation type="journal article" date="2022" name="Mol. Biol. Evol.">
        <title>Comparative Genomics Reveals Insights into the Divergent Evolution of Astigmatic Mites and Household Pest Adaptations.</title>
        <authorList>
            <person name="Xiong Q."/>
            <person name="Wan A.T."/>
            <person name="Liu X."/>
            <person name="Fung C.S."/>
            <person name="Xiao X."/>
            <person name="Malainual N."/>
            <person name="Hou J."/>
            <person name="Wang L."/>
            <person name="Wang M."/>
            <person name="Yang K.Y."/>
            <person name="Cui Y."/>
            <person name="Leung E.L."/>
            <person name="Nong W."/>
            <person name="Shin S.K."/>
            <person name="Au S.W."/>
            <person name="Jeong K.Y."/>
            <person name="Chew F.T."/>
            <person name="Hui J.H."/>
            <person name="Leung T.F."/>
            <person name="Tungtrongchitr A."/>
            <person name="Zhong N."/>
            <person name="Liu Z."/>
            <person name="Tsui S.K."/>
        </authorList>
    </citation>
    <scope>NUCLEOTIDE SEQUENCE [LARGE SCALE GENOMIC DNA]</scope>
    <source>
        <strain evidence="1">Derp</strain>
    </source>
</reference>
<dbReference type="PANTHER" id="PTHR33964:SF1">
    <property type="entry name" value="RE45066P"/>
    <property type="match status" value="1"/>
</dbReference>
<protein>
    <recommendedName>
        <fullName evidence="3">DUF19 domain-containing protein</fullName>
    </recommendedName>
</protein>
<reference evidence="1 2" key="1">
    <citation type="journal article" date="2018" name="J. Allergy Clin. Immunol.">
        <title>High-quality assembly of Dermatophagoides pteronyssinus genome and transcriptome reveals a wide range of novel allergens.</title>
        <authorList>
            <person name="Liu X.Y."/>
            <person name="Yang K.Y."/>
            <person name="Wang M.Q."/>
            <person name="Kwok J.S."/>
            <person name="Zeng X."/>
            <person name="Yang Z."/>
            <person name="Xiao X.J."/>
            <person name="Lau C.P."/>
            <person name="Li Y."/>
            <person name="Huang Z.M."/>
            <person name="Ba J.G."/>
            <person name="Yim A.K."/>
            <person name="Ouyang C.Y."/>
            <person name="Ngai S.M."/>
            <person name="Chan T.F."/>
            <person name="Leung E.L."/>
            <person name="Liu L."/>
            <person name="Liu Z.G."/>
            <person name="Tsui S.K."/>
        </authorList>
    </citation>
    <scope>NUCLEOTIDE SEQUENCE [LARGE SCALE GENOMIC DNA]</scope>
    <source>
        <strain evidence="1">Derp</strain>
    </source>
</reference>
<gene>
    <name evidence="1" type="ORF">DERP_003509</name>
</gene>
<evidence type="ECO:0000313" key="2">
    <source>
        <dbReference type="Proteomes" id="UP000887458"/>
    </source>
</evidence>
<evidence type="ECO:0000313" key="1">
    <source>
        <dbReference type="EMBL" id="KAH9423231.1"/>
    </source>
</evidence>
<accession>A0ABQ8JKV0</accession>
<dbReference type="PANTHER" id="PTHR33964">
    <property type="entry name" value="RE45066P-RELATED"/>
    <property type="match status" value="1"/>
</dbReference>
<proteinExistence type="predicted"/>
<evidence type="ECO:0008006" key="3">
    <source>
        <dbReference type="Google" id="ProtNLM"/>
    </source>
</evidence>
<dbReference type="Proteomes" id="UP000887458">
    <property type="component" value="Unassembled WGS sequence"/>
</dbReference>
<organism evidence="1 2">
    <name type="scientific">Dermatophagoides pteronyssinus</name>
    <name type="common">European house dust mite</name>
    <dbReference type="NCBI Taxonomy" id="6956"/>
    <lineage>
        <taxon>Eukaryota</taxon>
        <taxon>Metazoa</taxon>
        <taxon>Ecdysozoa</taxon>
        <taxon>Arthropoda</taxon>
        <taxon>Chelicerata</taxon>
        <taxon>Arachnida</taxon>
        <taxon>Acari</taxon>
        <taxon>Acariformes</taxon>
        <taxon>Sarcoptiformes</taxon>
        <taxon>Astigmata</taxon>
        <taxon>Psoroptidia</taxon>
        <taxon>Analgoidea</taxon>
        <taxon>Pyroglyphidae</taxon>
        <taxon>Dermatophagoidinae</taxon>
        <taxon>Dermatophagoides</taxon>
    </lineage>
</organism>
<keyword evidence="2" id="KW-1185">Reference proteome</keyword>
<dbReference type="EMBL" id="NJHN03000032">
    <property type="protein sequence ID" value="KAH9423231.1"/>
    <property type="molecule type" value="Genomic_DNA"/>
</dbReference>
<comment type="caution">
    <text evidence="1">The sequence shown here is derived from an EMBL/GenBank/DDBJ whole genome shotgun (WGS) entry which is preliminary data.</text>
</comment>
<name>A0ABQ8JKV0_DERPT</name>
<sequence length="463" mass="53926">MLVSYQKSIIFFGVYSLFVFDLIDCGRKKSTTNSKNKDQNINDNQCLDDVKEKFDINVAKLMSLGRNGRRWPETESEHDSYCAETKRLNQHLDDYKTTCSSGPSKEFASIILFSLRRVTRQYCRKTHTNQRRHKKLFAMYKCSNQLSNQTGKCLEDYIDTLLSTVKLSTIQQKIPYTCCNYFELLKCTDDVFHSDQKCADSSETFQEFVRTIFDDIINVACGDYLEFTVNSRSSPTRSSTSLTTKCPQSILDSYDQDMARLMTIGQRIWPESFQESKTFCVESRHLFDKITNYKNRCSTGTAKQFTSVIIYSIQRAHKTYCPNKATKKAINFFRLQSCTNRVTNQTVRCLNHYNEQLQAIKLRAPIPKQIPHVCCQYFEMLKCFEKEYEKLPNCSDSAEIFLNFVRQIFDDIVNLSCQDYTESSDRCDHLGQPPSIPMIKDKNWKHFKSFILPLVDIWNNIDG</sequence>